<gene>
    <name evidence="6" type="primary">Ino80c_0</name>
    <name evidence="6" type="ORF">g.116416</name>
</gene>
<evidence type="ECO:0000259" key="5">
    <source>
        <dbReference type="SMART" id="SM00993"/>
    </source>
</evidence>
<keyword evidence="3" id="KW-0804">Transcription</keyword>
<dbReference type="GO" id="GO:0006338">
    <property type="term" value="P:chromatin remodeling"/>
    <property type="evidence" value="ECO:0007669"/>
    <property type="project" value="InterPro"/>
</dbReference>
<accession>A0A1D1YJ36</accession>
<reference evidence="6" key="1">
    <citation type="submission" date="2015-07" db="EMBL/GenBank/DDBJ databases">
        <title>Transcriptome Assembly of Anthurium amnicola.</title>
        <authorList>
            <person name="Suzuki J."/>
        </authorList>
    </citation>
    <scope>NUCLEOTIDE SEQUENCE</scope>
</reference>
<comment type="subcellular location">
    <subcellularLocation>
        <location evidence="1">Nucleus</location>
    </subcellularLocation>
</comment>
<dbReference type="InterPro" id="IPR029525">
    <property type="entry name" value="INO80C/Ies6"/>
</dbReference>
<dbReference type="GO" id="GO:0031011">
    <property type="term" value="C:Ino80 complex"/>
    <property type="evidence" value="ECO:0007669"/>
    <property type="project" value="InterPro"/>
</dbReference>
<name>A0A1D1YJ36_9ARAE</name>
<evidence type="ECO:0000256" key="4">
    <source>
        <dbReference type="ARBA" id="ARBA00023242"/>
    </source>
</evidence>
<keyword evidence="4" id="KW-0539">Nucleus</keyword>
<evidence type="ECO:0000256" key="2">
    <source>
        <dbReference type="ARBA" id="ARBA00023015"/>
    </source>
</evidence>
<protein>
    <submittedName>
        <fullName evidence="6">INO80 complex subunit C</fullName>
    </submittedName>
</protein>
<dbReference type="SMART" id="SM00993">
    <property type="entry name" value="YL1_C"/>
    <property type="match status" value="1"/>
</dbReference>
<dbReference type="Pfam" id="PF08265">
    <property type="entry name" value="YL1_C"/>
    <property type="match status" value="1"/>
</dbReference>
<keyword evidence="2" id="KW-0805">Transcription regulation</keyword>
<feature type="domain" description="Vps72/YL1 C-terminal" evidence="5">
    <location>
        <begin position="73"/>
        <end position="102"/>
    </location>
</feature>
<evidence type="ECO:0000313" key="6">
    <source>
        <dbReference type="EMBL" id="JAT54658.1"/>
    </source>
</evidence>
<sequence length="124" mass="14473">MEPEVIDAKILLAPVLSFKKIQMSEKYPKGHSRSRHWKHLKQILQAENFLAYPANEPNYANIESPPSMYPSKKFCDLTGFEAPYVDPRTNLRYSNADVFKHVRYLPSEYVQRYLSLRNAAVVLR</sequence>
<dbReference type="AlphaFoldDB" id="A0A1D1YJ36"/>
<evidence type="ECO:0000256" key="3">
    <source>
        <dbReference type="ARBA" id="ARBA00023163"/>
    </source>
</evidence>
<dbReference type="PANTHER" id="PTHR31200:SF1">
    <property type="entry name" value="INO80 COMPLEX SUBUNIT C"/>
    <property type="match status" value="1"/>
</dbReference>
<dbReference type="EMBL" id="GDJX01013278">
    <property type="protein sequence ID" value="JAT54658.1"/>
    <property type="molecule type" value="Transcribed_RNA"/>
</dbReference>
<dbReference type="PANTHER" id="PTHR31200">
    <property type="entry name" value="INO80 COMPLEX SUBUNIT C"/>
    <property type="match status" value="1"/>
</dbReference>
<evidence type="ECO:0000256" key="1">
    <source>
        <dbReference type="ARBA" id="ARBA00004123"/>
    </source>
</evidence>
<dbReference type="InterPro" id="IPR013272">
    <property type="entry name" value="Vps72/YL1_C"/>
</dbReference>
<proteinExistence type="predicted"/>
<organism evidence="6">
    <name type="scientific">Anthurium amnicola</name>
    <dbReference type="NCBI Taxonomy" id="1678845"/>
    <lineage>
        <taxon>Eukaryota</taxon>
        <taxon>Viridiplantae</taxon>
        <taxon>Streptophyta</taxon>
        <taxon>Embryophyta</taxon>
        <taxon>Tracheophyta</taxon>
        <taxon>Spermatophyta</taxon>
        <taxon>Magnoliopsida</taxon>
        <taxon>Liliopsida</taxon>
        <taxon>Araceae</taxon>
        <taxon>Pothoideae</taxon>
        <taxon>Potheae</taxon>
        <taxon>Anthurium</taxon>
    </lineage>
</organism>